<evidence type="ECO:0000313" key="2">
    <source>
        <dbReference type="Proteomes" id="UP000010809"/>
    </source>
</evidence>
<keyword evidence="1" id="KW-0687">Ribonucleoprotein</keyword>
<reference evidence="1" key="1">
    <citation type="submission" date="2015-12" db="EMBL/GenBank/DDBJ databases">
        <authorList>
            <person name="Tikhonova T.V."/>
            <person name="Pavlov A.R."/>
            <person name="Beletsky A.V."/>
            <person name="Mardanov A.V."/>
            <person name="Sorokin D.Y."/>
            <person name="Ravin N.V."/>
            <person name="Popov V.O."/>
        </authorList>
    </citation>
    <scope>NUCLEOTIDE SEQUENCE</scope>
    <source>
        <strain evidence="1">DSM 14787</strain>
    </source>
</reference>
<dbReference type="KEGG" id="tni:TVNIR_3042"/>
<dbReference type="AlphaFoldDB" id="L0DYK5"/>
<sequence>MKITIDVDCTPEEAREFLGLPEVKPMQDAVMREIQERMMANLKATDAETLFKTWLPAQMQGLEQMQKFFWSQLAQADREPGSGSGRD</sequence>
<dbReference type="PATRIC" id="fig|1255043.3.peg.3070"/>
<dbReference type="EMBL" id="CP003989">
    <property type="protein sequence ID" value="AGA34679.1"/>
    <property type="molecule type" value="Genomic_DNA"/>
</dbReference>
<dbReference type="HOGENOM" id="CLU_132026_1_0_6"/>
<dbReference type="RefSeq" id="WP_015259787.1">
    <property type="nucleotide sequence ID" value="NC_019902.2"/>
</dbReference>
<dbReference type="STRING" id="1255043.TVNIR_3042"/>
<gene>
    <name evidence="1" type="ordered locus">TVNIR_3042</name>
</gene>
<dbReference type="InterPro" id="IPR045502">
    <property type="entry name" value="DUF6489"/>
</dbReference>
<dbReference type="Pfam" id="PF20099">
    <property type="entry name" value="DUF6489"/>
    <property type="match status" value="1"/>
</dbReference>
<dbReference type="Proteomes" id="UP000010809">
    <property type="component" value="Chromosome"/>
</dbReference>
<organism evidence="1 2">
    <name type="scientific">Thioalkalivibrio nitratireducens (strain DSM 14787 / UNIQEM 213 / ALEN2)</name>
    <dbReference type="NCBI Taxonomy" id="1255043"/>
    <lineage>
        <taxon>Bacteria</taxon>
        <taxon>Pseudomonadati</taxon>
        <taxon>Pseudomonadota</taxon>
        <taxon>Gammaproteobacteria</taxon>
        <taxon>Chromatiales</taxon>
        <taxon>Ectothiorhodospiraceae</taxon>
        <taxon>Thioalkalivibrio</taxon>
    </lineage>
</organism>
<keyword evidence="2" id="KW-1185">Reference proteome</keyword>
<protein>
    <submittedName>
        <fullName evidence="1">Ribosomal protein S1</fullName>
    </submittedName>
</protein>
<keyword evidence="1" id="KW-0689">Ribosomal protein</keyword>
<proteinExistence type="predicted"/>
<accession>L0DYK5</accession>
<name>L0DYK5_THIND</name>
<dbReference type="OrthoDB" id="5740990at2"/>
<evidence type="ECO:0000313" key="1">
    <source>
        <dbReference type="EMBL" id="AGA34679.1"/>
    </source>
</evidence>
<dbReference type="GO" id="GO:0005840">
    <property type="term" value="C:ribosome"/>
    <property type="evidence" value="ECO:0007669"/>
    <property type="project" value="UniProtKB-KW"/>
</dbReference>
<dbReference type="eggNOG" id="COG3266">
    <property type="taxonomic scope" value="Bacteria"/>
</dbReference>